<sequence length="414" mass="44488">MRVSLLVLCPLTALAPWQTAHAAIANSTVDTATDAVPVDVAPSAASREIVTAIATAPQLRAIAAPETIPPQAGNTAEQHSASIAESVALVPTQLATETDPPRNPVSQPSVSQSAIDLLPPEQRLAQLSPIDGLTEPGTNPIDEKADEKPEPLNPEDTQAELGEVRILQRPSQQPTSRPQPDVQLLLRSGIFSSSNISALETFQPSDVVFSNTGLLLATPKLGPTTRLVASAGGGTIRFATEGDFNYNVLNFNVGIQQRLTSQMYAQLGWVNEQLFRDGSGQRLLLDNAVAFTVGRQDQLGKQLRLDSFYNLRASFTNPTDQSRVANTLGARLRYDFTPSFQGALDYRLTFKNFTDADRFDTEHQISATATYSINPNLFIAGSVSYLFGNSSNSAIEVNNVSIGVVIGMNIPFGR</sequence>
<feature type="compositionally biased region" description="Basic and acidic residues" evidence="2">
    <location>
        <begin position="141"/>
        <end position="150"/>
    </location>
</feature>
<protein>
    <recommendedName>
        <fullName evidence="6">DUF481 domain-containing protein</fullName>
    </recommendedName>
</protein>
<feature type="region of interest" description="Disordered" evidence="2">
    <location>
        <begin position="128"/>
        <end position="155"/>
    </location>
</feature>
<dbReference type="Proteomes" id="UP000239576">
    <property type="component" value="Unassembled WGS sequence"/>
</dbReference>
<gene>
    <name evidence="4" type="ORF">C7B82_09915</name>
</gene>
<evidence type="ECO:0000256" key="2">
    <source>
        <dbReference type="SAM" id="MobiDB-lite"/>
    </source>
</evidence>
<dbReference type="AlphaFoldDB" id="A0A2T1EBK8"/>
<comment type="caution">
    <text evidence="4">The sequence shown here is derived from an EMBL/GenBank/DDBJ whole genome shotgun (WGS) entry which is preliminary data.</text>
</comment>
<evidence type="ECO:0000256" key="3">
    <source>
        <dbReference type="SAM" id="SignalP"/>
    </source>
</evidence>
<dbReference type="InterPro" id="IPR018759">
    <property type="entry name" value="BBP2_2"/>
</dbReference>
<reference evidence="5" key="1">
    <citation type="submission" date="2018-02" db="EMBL/GenBank/DDBJ databases">
        <authorList>
            <person name="Moore K."/>
            <person name="Momper L."/>
        </authorList>
    </citation>
    <scope>NUCLEOTIDE SEQUENCE [LARGE SCALE GENOMIC DNA]</scope>
    <source>
        <strain evidence="5">ULC18</strain>
    </source>
</reference>
<keyword evidence="1 3" id="KW-0732">Signal</keyword>
<proteinExistence type="predicted"/>
<evidence type="ECO:0000313" key="5">
    <source>
        <dbReference type="Proteomes" id="UP000239576"/>
    </source>
</evidence>
<feature type="signal peptide" evidence="3">
    <location>
        <begin position="1"/>
        <end position="22"/>
    </location>
</feature>
<dbReference type="InterPro" id="IPR053713">
    <property type="entry name" value="Bact_OM_Channel_sf"/>
</dbReference>
<dbReference type="Gene3D" id="2.40.160.40">
    <property type="entry name" value="monomeric porin ompg"/>
    <property type="match status" value="1"/>
</dbReference>
<evidence type="ECO:0008006" key="6">
    <source>
        <dbReference type="Google" id="ProtNLM"/>
    </source>
</evidence>
<dbReference type="OrthoDB" id="526441at2"/>
<organism evidence="4 5">
    <name type="scientific">Stenomitos frigidus ULC18</name>
    <dbReference type="NCBI Taxonomy" id="2107698"/>
    <lineage>
        <taxon>Bacteria</taxon>
        <taxon>Bacillati</taxon>
        <taxon>Cyanobacteriota</taxon>
        <taxon>Cyanophyceae</taxon>
        <taxon>Leptolyngbyales</taxon>
        <taxon>Leptolyngbyaceae</taxon>
        <taxon>Stenomitos</taxon>
    </lineage>
</organism>
<reference evidence="4 5" key="2">
    <citation type="submission" date="2018-03" db="EMBL/GenBank/DDBJ databases">
        <title>The ancient ancestry and fast evolution of plastids.</title>
        <authorList>
            <person name="Moore K.R."/>
            <person name="Magnabosco C."/>
            <person name="Momper L."/>
            <person name="Gold D.A."/>
            <person name="Bosak T."/>
            <person name="Fournier G.P."/>
        </authorList>
    </citation>
    <scope>NUCLEOTIDE SEQUENCE [LARGE SCALE GENOMIC DNA]</scope>
    <source>
        <strain evidence="4 5">ULC18</strain>
    </source>
</reference>
<keyword evidence="5" id="KW-1185">Reference proteome</keyword>
<dbReference type="Pfam" id="PF10082">
    <property type="entry name" value="BBP2_2"/>
    <property type="match status" value="1"/>
</dbReference>
<evidence type="ECO:0000313" key="4">
    <source>
        <dbReference type="EMBL" id="PSB30075.1"/>
    </source>
</evidence>
<accession>A0A2T1EBK8</accession>
<feature type="chain" id="PRO_5015628484" description="DUF481 domain-containing protein" evidence="3">
    <location>
        <begin position="23"/>
        <end position="414"/>
    </location>
</feature>
<name>A0A2T1EBK8_9CYAN</name>
<dbReference type="EMBL" id="PVWK01000056">
    <property type="protein sequence ID" value="PSB30075.1"/>
    <property type="molecule type" value="Genomic_DNA"/>
</dbReference>
<evidence type="ECO:0000256" key="1">
    <source>
        <dbReference type="ARBA" id="ARBA00022729"/>
    </source>
</evidence>
<dbReference type="RefSeq" id="WP_106256140.1">
    <property type="nucleotide sequence ID" value="NZ_CAWNSW010000006.1"/>
</dbReference>